<name>A0A6B0T2J6_9EURY</name>
<dbReference type="RefSeq" id="WP_159762583.1">
    <property type="nucleotide sequence ID" value="NZ_WUUT01000001.1"/>
</dbReference>
<accession>A0A6B0T2J6</accession>
<gene>
    <name evidence="6" type="ORF">GRX03_02395</name>
</gene>
<keyword evidence="5" id="KW-0175">Coiled coil</keyword>
<proteinExistence type="inferred from homology"/>
<dbReference type="PANTHER" id="PTHR38465:SF1">
    <property type="entry name" value="HTH-TYPE TRANSCRIPTIONAL REGULATOR MJ1563-RELATED"/>
    <property type="match status" value="1"/>
</dbReference>
<dbReference type="SUPFAM" id="SSF46785">
    <property type="entry name" value="Winged helix' DNA-binding domain"/>
    <property type="match status" value="1"/>
</dbReference>
<dbReference type="InterPro" id="IPR036388">
    <property type="entry name" value="WH-like_DNA-bd_sf"/>
</dbReference>
<keyword evidence="7" id="KW-1185">Reference proteome</keyword>
<evidence type="ECO:0000256" key="4">
    <source>
        <dbReference type="PIRNR" id="PIRNR006707"/>
    </source>
</evidence>
<dbReference type="Proteomes" id="UP000466535">
    <property type="component" value="Unassembled WGS sequence"/>
</dbReference>
<organism evidence="6 7">
    <name type="scientific">Halovenus carboxidivorans</name>
    <dbReference type="NCBI Taxonomy" id="2692199"/>
    <lineage>
        <taxon>Archaea</taxon>
        <taxon>Methanobacteriati</taxon>
        <taxon>Methanobacteriota</taxon>
        <taxon>Stenosarchaea group</taxon>
        <taxon>Halobacteria</taxon>
        <taxon>Halobacteriales</taxon>
        <taxon>Haloarculaceae</taxon>
        <taxon>Halovenus</taxon>
    </lineage>
</organism>
<comment type="caution">
    <text evidence="6">The sequence shown here is derived from an EMBL/GenBank/DDBJ whole genome shotgun (WGS) entry which is preliminary data.</text>
</comment>
<dbReference type="Gene3D" id="1.10.10.10">
    <property type="entry name" value="Winged helix-like DNA-binding domain superfamily/Winged helix DNA-binding domain"/>
    <property type="match status" value="1"/>
</dbReference>
<comment type="similarity">
    <text evidence="4">Belongs to the GbsR family.</text>
</comment>
<evidence type="ECO:0000313" key="7">
    <source>
        <dbReference type="Proteomes" id="UP000466535"/>
    </source>
</evidence>
<dbReference type="OrthoDB" id="85881at2157"/>
<keyword evidence="1 4" id="KW-0805">Transcription regulation</keyword>
<protein>
    <recommendedName>
        <fullName evidence="4">HTH-type transcriptional regulator</fullName>
    </recommendedName>
</protein>
<dbReference type="AlphaFoldDB" id="A0A6B0T2J6"/>
<dbReference type="InterPro" id="IPR026282">
    <property type="entry name" value="MJ1563"/>
</dbReference>
<evidence type="ECO:0000256" key="5">
    <source>
        <dbReference type="SAM" id="Coils"/>
    </source>
</evidence>
<sequence>MDDSDQEPDIDERRERAREEVLDAMERAAEIYGLSRSYGRLYGLLFFAEEPMSLDDLVERSEYAKSTVSTAMNSLQRLHLVHRRSIPGEGKKAFYEAERDFWTVFQEFLRREVRREVDTMIRSLDRAEQHLDGLDDEQAQRDLEKIRQLRRMYDRSQSLIDILTSSSLDRLAGLLERLRRD</sequence>
<reference evidence="6 7" key="1">
    <citation type="submission" date="2019-12" db="EMBL/GenBank/DDBJ databases">
        <title>Isolation and characterization of three novel carbon monoxide-oxidizing members of Halobacteria from salione crusts and soils.</title>
        <authorList>
            <person name="Myers M.R."/>
            <person name="King G.M."/>
        </authorList>
    </citation>
    <scope>NUCLEOTIDE SEQUENCE [LARGE SCALE GENOMIC DNA]</scope>
    <source>
        <strain evidence="6 7">WSH3</strain>
    </source>
</reference>
<keyword evidence="3 4" id="KW-0804">Transcription</keyword>
<dbReference type="PIRSF" id="PIRSF006707">
    <property type="entry name" value="MJ1563"/>
    <property type="match status" value="1"/>
</dbReference>
<dbReference type="PANTHER" id="PTHR38465">
    <property type="entry name" value="HTH-TYPE TRANSCRIPTIONAL REGULATOR MJ1563-RELATED"/>
    <property type="match status" value="1"/>
</dbReference>
<dbReference type="InterPro" id="IPR052362">
    <property type="entry name" value="HTH-GbsR_regulator"/>
</dbReference>
<feature type="coiled-coil region" evidence="5">
    <location>
        <begin position="110"/>
        <end position="137"/>
    </location>
</feature>
<dbReference type="GO" id="GO:0003677">
    <property type="term" value="F:DNA binding"/>
    <property type="evidence" value="ECO:0007669"/>
    <property type="project" value="UniProtKB-UniRule"/>
</dbReference>
<evidence type="ECO:0000313" key="6">
    <source>
        <dbReference type="EMBL" id="MXR50456.1"/>
    </source>
</evidence>
<keyword evidence="2 4" id="KW-0238">DNA-binding</keyword>
<evidence type="ECO:0000256" key="3">
    <source>
        <dbReference type="ARBA" id="ARBA00023163"/>
    </source>
</evidence>
<evidence type="ECO:0000256" key="1">
    <source>
        <dbReference type="ARBA" id="ARBA00023015"/>
    </source>
</evidence>
<dbReference type="EMBL" id="WUUT01000001">
    <property type="protein sequence ID" value="MXR50456.1"/>
    <property type="molecule type" value="Genomic_DNA"/>
</dbReference>
<evidence type="ECO:0000256" key="2">
    <source>
        <dbReference type="ARBA" id="ARBA00023125"/>
    </source>
</evidence>
<dbReference type="InterPro" id="IPR036390">
    <property type="entry name" value="WH_DNA-bd_sf"/>
</dbReference>